<evidence type="ECO:0000313" key="8">
    <source>
        <dbReference type="Proteomes" id="UP001457282"/>
    </source>
</evidence>
<dbReference type="InterPro" id="IPR039618">
    <property type="entry name" value="CLE9-13"/>
</dbReference>
<keyword evidence="4" id="KW-0379">Hydroxylation</keyword>
<feature type="chain" id="PRO_5043486513" description="CLAVATA3/ESR (CLE)-related protein 9" evidence="6">
    <location>
        <begin position="34"/>
        <end position="110"/>
    </location>
</feature>
<reference evidence="7 8" key="1">
    <citation type="journal article" date="2023" name="G3 (Bethesda)">
        <title>A chromosome-length genome assembly and annotation of blackberry (Rubus argutus, cv. 'Hillquist').</title>
        <authorList>
            <person name="Bruna T."/>
            <person name="Aryal R."/>
            <person name="Dudchenko O."/>
            <person name="Sargent D.J."/>
            <person name="Mead D."/>
            <person name="Buti M."/>
            <person name="Cavallini A."/>
            <person name="Hytonen T."/>
            <person name="Andres J."/>
            <person name="Pham M."/>
            <person name="Weisz D."/>
            <person name="Mascagni F."/>
            <person name="Usai G."/>
            <person name="Natali L."/>
            <person name="Bassil N."/>
            <person name="Fernandez G.E."/>
            <person name="Lomsadze A."/>
            <person name="Armour M."/>
            <person name="Olukolu B."/>
            <person name="Poorten T."/>
            <person name="Britton C."/>
            <person name="Davik J."/>
            <person name="Ashrafi H."/>
            <person name="Aiden E.L."/>
            <person name="Borodovsky M."/>
            <person name="Worthington M."/>
        </authorList>
    </citation>
    <scope>NUCLEOTIDE SEQUENCE [LARGE SCALE GENOMIC DNA]</scope>
    <source>
        <strain evidence="7">PI 553951</strain>
    </source>
</reference>
<feature type="signal peptide" evidence="6">
    <location>
        <begin position="1"/>
        <end position="33"/>
    </location>
</feature>
<comment type="caution">
    <text evidence="7">The sequence shown here is derived from an EMBL/GenBank/DDBJ whole genome shotgun (WGS) entry which is preliminary data.</text>
</comment>
<keyword evidence="6" id="KW-0732">Signal</keyword>
<dbReference type="EMBL" id="JBEDUW010000004">
    <property type="protein sequence ID" value="KAK9935056.1"/>
    <property type="molecule type" value="Genomic_DNA"/>
</dbReference>
<sequence>MKSSLSSSGSRKLLVTLALAVFLVHLCLPTSAATRLVSNNTTGAVPRNSGHHRHRCDLISRSTHRLRSLCIQLHKTQPLPPPPSPSDHEIDPRYGVEKRLVPSGPNPLHN</sequence>
<feature type="region of interest" description="Disordered" evidence="5">
    <location>
        <begin position="75"/>
        <end position="110"/>
    </location>
</feature>
<keyword evidence="2" id="KW-0217">Developmental protein</keyword>
<proteinExistence type="inferred from homology"/>
<accession>A0AAW1XDM9</accession>
<evidence type="ECO:0000313" key="7">
    <source>
        <dbReference type="EMBL" id="KAK9935056.1"/>
    </source>
</evidence>
<name>A0AAW1XDM9_RUBAR</name>
<evidence type="ECO:0008006" key="9">
    <source>
        <dbReference type="Google" id="ProtNLM"/>
    </source>
</evidence>
<protein>
    <recommendedName>
        <fullName evidence="9">CLAVATA3/ESR (CLE)-related protein 9</fullName>
    </recommendedName>
</protein>
<evidence type="ECO:0000256" key="2">
    <source>
        <dbReference type="ARBA" id="ARBA00022473"/>
    </source>
</evidence>
<evidence type="ECO:0000256" key="5">
    <source>
        <dbReference type="SAM" id="MobiDB-lite"/>
    </source>
</evidence>
<comment type="similarity">
    <text evidence="1">Belongs to the CLV3/ESR signal peptide family.</text>
</comment>
<dbReference type="PANTHER" id="PTHR34359:SF5">
    <property type="entry name" value="CLAVATA3_ESR (CLE)-RELATED PROTEIN 9"/>
    <property type="match status" value="1"/>
</dbReference>
<feature type="compositionally biased region" description="Basic and acidic residues" evidence="5">
    <location>
        <begin position="86"/>
        <end position="100"/>
    </location>
</feature>
<dbReference type="GO" id="GO:0030154">
    <property type="term" value="P:cell differentiation"/>
    <property type="evidence" value="ECO:0007669"/>
    <property type="project" value="UniProtKB-KW"/>
</dbReference>
<gene>
    <name evidence="7" type="ORF">M0R45_022171</name>
</gene>
<keyword evidence="3" id="KW-0221">Differentiation</keyword>
<evidence type="ECO:0000256" key="3">
    <source>
        <dbReference type="ARBA" id="ARBA00022782"/>
    </source>
</evidence>
<dbReference type="Proteomes" id="UP001457282">
    <property type="component" value="Unassembled WGS sequence"/>
</dbReference>
<evidence type="ECO:0000256" key="4">
    <source>
        <dbReference type="ARBA" id="ARBA00023278"/>
    </source>
</evidence>
<evidence type="ECO:0000256" key="1">
    <source>
        <dbReference type="ARBA" id="ARBA00005416"/>
    </source>
</evidence>
<dbReference type="AlphaFoldDB" id="A0AAW1XDM9"/>
<dbReference type="PANTHER" id="PTHR34359">
    <property type="entry name" value="CLAVATA3/ESR (CLE)-RELATED PROTEIN 10"/>
    <property type="match status" value="1"/>
</dbReference>
<evidence type="ECO:0000256" key="6">
    <source>
        <dbReference type="SAM" id="SignalP"/>
    </source>
</evidence>
<organism evidence="7 8">
    <name type="scientific">Rubus argutus</name>
    <name type="common">Southern blackberry</name>
    <dbReference type="NCBI Taxonomy" id="59490"/>
    <lineage>
        <taxon>Eukaryota</taxon>
        <taxon>Viridiplantae</taxon>
        <taxon>Streptophyta</taxon>
        <taxon>Embryophyta</taxon>
        <taxon>Tracheophyta</taxon>
        <taxon>Spermatophyta</taxon>
        <taxon>Magnoliopsida</taxon>
        <taxon>eudicotyledons</taxon>
        <taxon>Gunneridae</taxon>
        <taxon>Pentapetalae</taxon>
        <taxon>rosids</taxon>
        <taxon>fabids</taxon>
        <taxon>Rosales</taxon>
        <taxon>Rosaceae</taxon>
        <taxon>Rosoideae</taxon>
        <taxon>Rosoideae incertae sedis</taxon>
        <taxon>Rubus</taxon>
    </lineage>
</organism>
<keyword evidence="8" id="KW-1185">Reference proteome</keyword>